<organism evidence="2 3">
    <name type="scientific">Facklamia lactis</name>
    <dbReference type="NCBI Taxonomy" id="2749967"/>
    <lineage>
        <taxon>Bacteria</taxon>
        <taxon>Bacillati</taxon>
        <taxon>Bacillota</taxon>
        <taxon>Bacilli</taxon>
        <taxon>Lactobacillales</taxon>
        <taxon>Aerococcaceae</taxon>
        <taxon>Facklamia</taxon>
    </lineage>
</organism>
<reference evidence="2 3" key="1">
    <citation type="submission" date="2020-07" db="EMBL/GenBank/DDBJ databases">
        <title>Facklamia lactis sp. nov., isolated from raw milk.</title>
        <authorList>
            <person name="Doll E.V."/>
            <person name="Huptas C."/>
            <person name="Staib L."/>
            <person name="Wenning M."/>
            <person name="Scherer S."/>
        </authorList>
    </citation>
    <scope>NUCLEOTIDE SEQUENCE [LARGE SCALE GENOMIC DNA]</scope>
    <source>
        <strain evidence="2 3">DSM 111018</strain>
    </source>
</reference>
<evidence type="ECO:0000256" key="1">
    <source>
        <dbReference type="SAM" id="Coils"/>
    </source>
</evidence>
<protein>
    <recommendedName>
        <fullName evidence="4">V-type ATP synthase subunit G</fullName>
    </recommendedName>
</protein>
<feature type="coiled-coil region" evidence="1">
    <location>
        <begin position="71"/>
        <end position="98"/>
    </location>
</feature>
<dbReference type="EMBL" id="JACBXQ010000003">
    <property type="protein sequence ID" value="MBG9986428.1"/>
    <property type="molecule type" value="Genomic_DNA"/>
</dbReference>
<keyword evidence="1" id="KW-0175">Coiled coil</keyword>
<evidence type="ECO:0008006" key="4">
    <source>
        <dbReference type="Google" id="ProtNLM"/>
    </source>
</evidence>
<name>A0ABS0LQJ5_9LACT</name>
<evidence type="ECO:0000313" key="3">
    <source>
        <dbReference type="Proteomes" id="UP000721415"/>
    </source>
</evidence>
<accession>A0ABS0LQJ5</accession>
<keyword evidence="3" id="KW-1185">Reference proteome</keyword>
<gene>
    <name evidence="2" type="ORF">HZY91_05915</name>
</gene>
<sequence>MANLVDQINSLEQLSASKEAEYQERLVQMNKKFEDTKQGLQQTADDELAQFRAKVQESIQSKFSVTEAKLRQENQAEIEEIEKDLTDRREELAQKIAKKVVEQIWQ</sequence>
<dbReference type="Proteomes" id="UP000721415">
    <property type="component" value="Unassembled WGS sequence"/>
</dbReference>
<evidence type="ECO:0000313" key="2">
    <source>
        <dbReference type="EMBL" id="MBG9986428.1"/>
    </source>
</evidence>
<dbReference type="RefSeq" id="WP_197115349.1">
    <property type="nucleotide sequence ID" value="NZ_JACBXQ010000003.1"/>
</dbReference>
<comment type="caution">
    <text evidence="2">The sequence shown here is derived from an EMBL/GenBank/DDBJ whole genome shotgun (WGS) entry which is preliminary data.</text>
</comment>
<proteinExistence type="predicted"/>